<keyword evidence="3" id="KW-1185">Reference proteome</keyword>
<protein>
    <submittedName>
        <fullName evidence="2">Uncharacterized protein</fullName>
    </submittedName>
</protein>
<dbReference type="PATRIC" id="fig|452.5.peg.1494"/>
<dbReference type="RefSeq" id="WP_058483263.1">
    <property type="nucleotide sequence ID" value="NZ_CAAAII010000014.1"/>
</dbReference>
<gene>
    <name evidence="2" type="ORF">Lspi_1353</name>
</gene>
<feature type="region of interest" description="Disordered" evidence="1">
    <location>
        <begin position="256"/>
        <end position="277"/>
    </location>
</feature>
<dbReference type="EMBL" id="LNYX01000013">
    <property type="protein sequence ID" value="KTD64546.1"/>
    <property type="molecule type" value="Genomic_DNA"/>
</dbReference>
<evidence type="ECO:0000313" key="3">
    <source>
        <dbReference type="Proteomes" id="UP000054877"/>
    </source>
</evidence>
<proteinExistence type="predicted"/>
<evidence type="ECO:0000256" key="1">
    <source>
        <dbReference type="SAM" id="MobiDB-lite"/>
    </source>
</evidence>
<dbReference type="AlphaFoldDB" id="A0A0W0Z5Z2"/>
<evidence type="ECO:0000313" key="2">
    <source>
        <dbReference type="EMBL" id="KTD64546.1"/>
    </source>
</evidence>
<dbReference type="OrthoDB" id="9938881at2"/>
<reference evidence="2 3" key="1">
    <citation type="submission" date="2015-11" db="EMBL/GenBank/DDBJ databases">
        <title>Genomic analysis of 38 Legionella species identifies large and diverse effector repertoires.</title>
        <authorList>
            <person name="Burstein D."/>
            <person name="Amaro F."/>
            <person name="Zusman T."/>
            <person name="Lifshitz Z."/>
            <person name="Cohen O."/>
            <person name="Gilbert J.A."/>
            <person name="Pupko T."/>
            <person name="Shuman H.A."/>
            <person name="Segal G."/>
        </authorList>
    </citation>
    <scope>NUCLEOTIDE SEQUENCE [LARGE SCALE GENOMIC DNA]</scope>
    <source>
        <strain evidence="2 3">Mt.St.Helens-9</strain>
    </source>
</reference>
<accession>A0A0W0Z5Z2</accession>
<sequence>MRSKFFVENKTTRKEKSLEEQSPYRKFRTNLLKNTVLAITTVPAEGMALRRIFYVLEHPKAVPVPYLATLKTIGPKGLFSGPLSRSAYCLTGNFATLQGIHYFGSDYKGMFLTTLFKNSIIPVFLISNARQTGLNFSQTLSYVNTNIKYPVVHASFFFRNLVANSCLPPGFFVRNYSYQALGESNTTIPTLLGFGTSVFASTIINAFLKPFFTGAYPLSNRYMAAWQFPGIIPLLFRESASLGLIFGNTSPQKKGAALDREVDADCEENSPPAPVIK</sequence>
<organism evidence="2 3">
    <name type="scientific">Legionella spiritensis</name>
    <dbReference type="NCBI Taxonomy" id="452"/>
    <lineage>
        <taxon>Bacteria</taxon>
        <taxon>Pseudomonadati</taxon>
        <taxon>Pseudomonadota</taxon>
        <taxon>Gammaproteobacteria</taxon>
        <taxon>Legionellales</taxon>
        <taxon>Legionellaceae</taxon>
        <taxon>Legionella</taxon>
    </lineage>
</organism>
<dbReference type="STRING" id="452.Lspi_1353"/>
<name>A0A0W0Z5Z2_LEGSP</name>
<dbReference type="Proteomes" id="UP000054877">
    <property type="component" value="Unassembled WGS sequence"/>
</dbReference>
<comment type="caution">
    <text evidence="2">The sequence shown here is derived from an EMBL/GenBank/DDBJ whole genome shotgun (WGS) entry which is preliminary data.</text>
</comment>